<name>A0A5B9QB17_9BACT</name>
<evidence type="ECO:0000313" key="2">
    <source>
        <dbReference type="Proteomes" id="UP000323917"/>
    </source>
</evidence>
<dbReference type="EMBL" id="CP042913">
    <property type="protein sequence ID" value="QEG36254.1"/>
    <property type="molecule type" value="Genomic_DNA"/>
</dbReference>
<dbReference type="AlphaFoldDB" id="A0A5B9QB17"/>
<reference evidence="1 2" key="1">
    <citation type="submission" date="2019-08" db="EMBL/GenBank/DDBJ databases">
        <title>Deep-cultivation of Planctomycetes and their phenomic and genomic characterization uncovers novel biology.</title>
        <authorList>
            <person name="Wiegand S."/>
            <person name="Jogler M."/>
            <person name="Boedeker C."/>
            <person name="Pinto D."/>
            <person name="Vollmers J."/>
            <person name="Rivas-Marin E."/>
            <person name="Kohn T."/>
            <person name="Peeters S.H."/>
            <person name="Heuer A."/>
            <person name="Rast P."/>
            <person name="Oberbeckmann S."/>
            <person name="Bunk B."/>
            <person name="Jeske O."/>
            <person name="Meyerdierks A."/>
            <person name="Storesund J.E."/>
            <person name="Kallscheuer N."/>
            <person name="Luecker S."/>
            <person name="Lage O.M."/>
            <person name="Pohl T."/>
            <person name="Merkel B.J."/>
            <person name="Hornburger P."/>
            <person name="Mueller R.-W."/>
            <person name="Bruemmer F."/>
            <person name="Labrenz M."/>
            <person name="Spormann A.M."/>
            <person name="Op den Camp H."/>
            <person name="Overmann J."/>
            <person name="Amann R."/>
            <person name="Jetten M.S.M."/>
            <person name="Mascher T."/>
            <person name="Medema M.H."/>
            <person name="Devos D.P."/>
            <person name="Kaster A.-K."/>
            <person name="Ovreas L."/>
            <person name="Rohde M."/>
            <person name="Galperin M.Y."/>
            <person name="Jogler C."/>
        </authorList>
    </citation>
    <scope>NUCLEOTIDE SEQUENCE [LARGE SCALE GENOMIC DNA]</scope>
    <source>
        <strain evidence="1 2">Pr1d</strain>
    </source>
</reference>
<accession>A0A5B9QB17</accession>
<protein>
    <recommendedName>
        <fullName evidence="3">Core-binding (CB) domain-containing protein</fullName>
    </recommendedName>
</protein>
<evidence type="ECO:0000313" key="1">
    <source>
        <dbReference type="EMBL" id="QEG36254.1"/>
    </source>
</evidence>
<evidence type="ECO:0008006" key="3">
    <source>
        <dbReference type="Google" id="ProtNLM"/>
    </source>
</evidence>
<gene>
    <name evidence="1" type="ORF">Pr1d_35660</name>
</gene>
<keyword evidence="2" id="KW-1185">Reference proteome</keyword>
<sequence length="153" mass="17310">MENTVIVEIVFSDFDCWTPLEVGVPTGFFNLSDSLALTISNQKRCSLEIVKCAVGFKMSFLKLPRCGMMRVMVKDGLIIPESEASASEVLLAHRSLPPLIQRAGPISRRRFLEFFAAQIRNPGTREAYARDAARFFDWCDQYTISSSQYGRFL</sequence>
<proteinExistence type="predicted"/>
<organism evidence="1 2">
    <name type="scientific">Bythopirellula goksoeyrii</name>
    <dbReference type="NCBI Taxonomy" id="1400387"/>
    <lineage>
        <taxon>Bacteria</taxon>
        <taxon>Pseudomonadati</taxon>
        <taxon>Planctomycetota</taxon>
        <taxon>Planctomycetia</taxon>
        <taxon>Pirellulales</taxon>
        <taxon>Lacipirellulaceae</taxon>
        <taxon>Bythopirellula</taxon>
    </lineage>
</organism>
<dbReference type="KEGG" id="bgok:Pr1d_35660"/>
<dbReference type="Proteomes" id="UP000323917">
    <property type="component" value="Chromosome"/>
</dbReference>